<reference evidence="3" key="2">
    <citation type="submission" date="2021-04" db="EMBL/GenBank/DDBJ databases">
        <authorList>
            <person name="Gilroy R."/>
        </authorList>
    </citation>
    <scope>NUCLEOTIDE SEQUENCE</scope>
    <source>
        <strain evidence="3">1345</strain>
    </source>
</reference>
<reference evidence="3" key="1">
    <citation type="journal article" date="2021" name="PeerJ">
        <title>Extensive microbial diversity within the chicken gut microbiome revealed by metagenomics and culture.</title>
        <authorList>
            <person name="Gilroy R."/>
            <person name="Ravi A."/>
            <person name="Getino M."/>
            <person name="Pursley I."/>
            <person name="Horton D.L."/>
            <person name="Alikhan N.F."/>
            <person name="Baker D."/>
            <person name="Gharbi K."/>
            <person name="Hall N."/>
            <person name="Watson M."/>
            <person name="Adriaenssens E.M."/>
            <person name="Foster-Nyarko E."/>
            <person name="Jarju S."/>
            <person name="Secka A."/>
            <person name="Antonio M."/>
            <person name="Oren A."/>
            <person name="Chaudhuri R.R."/>
            <person name="La Ragione R."/>
            <person name="Hildebrand F."/>
            <person name="Pallen M.J."/>
        </authorList>
    </citation>
    <scope>NUCLEOTIDE SEQUENCE</scope>
    <source>
        <strain evidence="3">1345</strain>
    </source>
</reference>
<dbReference type="InterPro" id="IPR013378">
    <property type="entry name" value="InlB-like_B-rpt"/>
</dbReference>
<organism evidence="3 4">
    <name type="scientific">Candidatus Borkfalkia excrementigallinarum</name>
    <dbReference type="NCBI Taxonomy" id="2838506"/>
    <lineage>
        <taxon>Bacteria</taxon>
        <taxon>Bacillati</taxon>
        <taxon>Bacillota</taxon>
        <taxon>Clostridia</taxon>
        <taxon>Christensenellales</taxon>
        <taxon>Christensenellaceae</taxon>
        <taxon>Candidatus Borkfalkia</taxon>
    </lineage>
</organism>
<keyword evidence="2" id="KW-0472">Membrane</keyword>
<name>A0A9D2CQH6_9FIRM</name>
<dbReference type="NCBIfam" id="TIGR02543">
    <property type="entry name" value="List_Bact_rpt"/>
    <property type="match status" value="1"/>
</dbReference>
<keyword evidence="2" id="KW-1133">Transmembrane helix</keyword>
<gene>
    <name evidence="3" type="ORF">H9729_00120</name>
</gene>
<dbReference type="Gene3D" id="2.60.120.560">
    <property type="entry name" value="Exo-inulinase, domain 1"/>
    <property type="match status" value="1"/>
</dbReference>
<dbReference type="Proteomes" id="UP000886750">
    <property type="component" value="Unassembled WGS sequence"/>
</dbReference>
<evidence type="ECO:0000313" key="4">
    <source>
        <dbReference type="Proteomes" id="UP000886750"/>
    </source>
</evidence>
<dbReference type="InterPro" id="IPR042229">
    <property type="entry name" value="Listeria/Bacterioides_rpt_sf"/>
</dbReference>
<comment type="subcellular location">
    <subcellularLocation>
        <location evidence="1">Cell envelope</location>
    </subcellularLocation>
</comment>
<accession>A0A9D2CQH6</accession>
<evidence type="ECO:0000313" key="3">
    <source>
        <dbReference type="EMBL" id="HIY96074.1"/>
    </source>
</evidence>
<protein>
    <submittedName>
        <fullName evidence="3">InlB B-repeat-containing protein</fullName>
    </submittedName>
</protein>
<keyword evidence="2" id="KW-0812">Transmembrane</keyword>
<evidence type="ECO:0000256" key="1">
    <source>
        <dbReference type="ARBA" id="ARBA00004196"/>
    </source>
</evidence>
<dbReference type="Gene3D" id="2.60.40.4270">
    <property type="entry name" value="Listeria-Bacteroides repeat domain"/>
    <property type="match status" value="1"/>
</dbReference>
<sequence>MKKLGVVLLVIAMAIGVMGGGYSIASLAEVSAEKTPADFASAENLALDTDELLDTYSVEGTGANRPYPDDWGMKFGKAEAGYYTRLDNEGKEPATLSSAHTAAYMPMSRSVAGTAAYYVSADITIGTRVEYGGLGIIIGEGTDEAKAPVGVWFCVDSQTLWIAAGGNDFLQAIGTDDGEGNIITGVELAVGETFTLGAVVDGQNVSAYIDGEKVGSTYTLADTTVFAPRVGAAMKNYNGQFENFVFKTLEEEPEVTPAEFADADNLFVDTAGLVDTYEVTNIPNYRPFPPDYGVKFAKTADGYYTRVNNSMEDFCASGANIAAYLATSMDISEVNTYYVSADITIGARADWGGLGIIIGEGEGDNPVGLWYCVDTPGLFLASDGNEYTNAFGTQEGESVVPGVEFKVGDSFTIAAVVDGQKISAYIDGVKIGETYTLESEFTPAVGANVKQYYSEYTNFTFKTLDTGLQAAEYTVTCISGAVQIGTIDYTYGDGATLAPIEREGYEFMGWHLLPDLSDPVIESIDAAIGGNITVYCEYKVANYSITYYDGDTKIENDDWDQSYTMSQYIPLPEAEDMAKEGYTFDGWYTTPDFSGDPVTAIEMGSTGDKVFYAKYTAVGGGDAGGCSGSVIGVSSGIIGLCALGAVAVMIKRKKAGGR</sequence>
<dbReference type="InterPro" id="IPR013320">
    <property type="entry name" value="ConA-like_dom_sf"/>
</dbReference>
<proteinExistence type="predicted"/>
<feature type="transmembrane region" description="Helical" evidence="2">
    <location>
        <begin position="630"/>
        <end position="650"/>
    </location>
</feature>
<comment type="caution">
    <text evidence="3">The sequence shown here is derived from an EMBL/GenBank/DDBJ whole genome shotgun (WGS) entry which is preliminary data.</text>
</comment>
<dbReference type="SUPFAM" id="SSF49899">
    <property type="entry name" value="Concanavalin A-like lectins/glucanases"/>
    <property type="match status" value="2"/>
</dbReference>
<dbReference type="Pfam" id="PF09479">
    <property type="entry name" value="Flg_new"/>
    <property type="match status" value="2"/>
</dbReference>
<dbReference type="GO" id="GO:0030313">
    <property type="term" value="C:cell envelope"/>
    <property type="evidence" value="ECO:0007669"/>
    <property type="project" value="UniProtKB-SubCell"/>
</dbReference>
<dbReference type="EMBL" id="DXCQ01000002">
    <property type="protein sequence ID" value="HIY96074.1"/>
    <property type="molecule type" value="Genomic_DNA"/>
</dbReference>
<evidence type="ECO:0000256" key="2">
    <source>
        <dbReference type="SAM" id="Phobius"/>
    </source>
</evidence>
<dbReference type="AlphaFoldDB" id="A0A9D2CQH6"/>